<dbReference type="PROSITE" id="PS50108">
    <property type="entry name" value="CRIB"/>
    <property type="match status" value="1"/>
</dbReference>
<feature type="compositionally biased region" description="Basic and acidic residues" evidence="1">
    <location>
        <begin position="95"/>
        <end position="107"/>
    </location>
</feature>
<feature type="compositionally biased region" description="Polar residues" evidence="1">
    <location>
        <begin position="708"/>
        <end position="722"/>
    </location>
</feature>
<evidence type="ECO:0000256" key="1">
    <source>
        <dbReference type="SAM" id="MobiDB-lite"/>
    </source>
</evidence>
<evidence type="ECO:0000259" key="2">
    <source>
        <dbReference type="PROSITE" id="PS50108"/>
    </source>
</evidence>
<feature type="region of interest" description="Disordered" evidence="1">
    <location>
        <begin position="163"/>
        <end position="395"/>
    </location>
</feature>
<feature type="compositionally biased region" description="Basic residues" evidence="1">
    <location>
        <begin position="634"/>
        <end position="648"/>
    </location>
</feature>
<feature type="compositionally biased region" description="Polar residues" evidence="1">
    <location>
        <begin position="523"/>
        <end position="533"/>
    </location>
</feature>
<feature type="region of interest" description="Disordered" evidence="1">
    <location>
        <begin position="1"/>
        <end position="120"/>
    </location>
</feature>
<evidence type="ECO:0000313" key="3">
    <source>
        <dbReference type="EMBL" id="KAK4501251.1"/>
    </source>
</evidence>
<feature type="compositionally biased region" description="Polar residues" evidence="1">
    <location>
        <begin position="84"/>
        <end position="94"/>
    </location>
</feature>
<feature type="compositionally biased region" description="Polar residues" evidence="1">
    <location>
        <begin position="186"/>
        <end position="208"/>
    </location>
</feature>
<feature type="region of interest" description="Disordered" evidence="1">
    <location>
        <begin position="422"/>
        <end position="731"/>
    </location>
</feature>
<protein>
    <recommendedName>
        <fullName evidence="2">CRIB domain-containing protein</fullName>
    </recommendedName>
</protein>
<dbReference type="EMBL" id="JAXOVC010000005">
    <property type="protein sequence ID" value="KAK4501251.1"/>
    <property type="molecule type" value="Genomic_DNA"/>
</dbReference>
<sequence>MGTSQSNAGVDPLNPPPHLQRPYTAQSESKRRTTDPLGSIRNSIFGGRKHAAANDLNPPRPSSRQSQKSKKSRKSQSVDHSLIPFTQQNGSSKTPPKEGQFHSAKEYYRHHKKSSISPPFNFQHITHTARKHLPRLETVDEKDLSARFWAVNAYQKPKQHLTGIKAEDLGKRRERSLSPGRRPVSSRCTTEASDPSSSAAPHTVTGSVDETIFDETQETKFNPDDAYRSLEDVHSTAPTVPPVRRPSPKHYSSMSALSSPPSDSQHRHVRAQGSFDETRLSRSPPRPGTQRARTSLPVQSTAHKKLMGQSLHEKQPLPAIPQEGSSRKGSVVPSGGYSLFPAPPGQKIEYPASIKSETPPSVKSDYPPSVKSEYPLSVKSKRPSISVATLSSQKTDVLNESTWEDDIDFAYEQEAEAMCDFDWENASCSPLPEENEPDSAVPSGHPSPVESSGASSPSGGVRLSTTSTYQPSAFTSDSSIANRARSSSAATSIFSSTENVNQQHKRGSSVGHKGFAAARKTSTDVLSKSSPSLTLEHVPEVVSTATPPPTFSLTEADMETTKKSPTSTSYFPAMDPFVPGYLSDPESAGTDSSRHRKSSSYSSYQSSERSLLLGSDTTRWSSASTSSIPDLLHSKRKSRSSVAKHRISRPLESVPHSPSLDAEAHDEENLAVPSRASLWDKHDSLMMRRPDTPGDRQVLYSAGRTVQRGRSATPSRMASRPTTDSDEAGWI</sequence>
<proteinExistence type="predicted"/>
<feature type="compositionally biased region" description="Basic and acidic residues" evidence="1">
    <location>
        <begin position="678"/>
        <end position="694"/>
    </location>
</feature>
<organism evidence="3 4">
    <name type="scientific">Zasmidium cellare</name>
    <name type="common">Wine cellar mold</name>
    <name type="synonym">Racodium cellare</name>
    <dbReference type="NCBI Taxonomy" id="395010"/>
    <lineage>
        <taxon>Eukaryota</taxon>
        <taxon>Fungi</taxon>
        <taxon>Dikarya</taxon>
        <taxon>Ascomycota</taxon>
        <taxon>Pezizomycotina</taxon>
        <taxon>Dothideomycetes</taxon>
        <taxon>Dothideomycetidae</taxon>
        <taxon>Mycosphaerellales</taxon>
        <taxon>Mycosphaerellaceae</taxon>
        <taxon>Zasmidium</taxon>
    </lineage>
</organism>
<reference evidence="3 4" key="1">
    <citation type="journal article" date="2023" name="G3 (Bethesda)">
        <title>A chromosome-level genome assembly of Zasmidium syzygii isolated from banana leaves.</title>
        <authorList>
            <person name="van Westerhoven A.C."/>
            <person name="Mehrabi R."/>
            <person name="Talebi R."/>
            <person name="Steentjes M.B.F."/>
            <person name="Corcolon B."/>
            <person name="Chong P.A."/>
            <person name="Kema G.H.J."/>
            <person name="Seidl M.F."/>
        </authorList>
    </citation>
    <scope>NUCLEOTIDE SEQUENCE [LARGE SCALE GENOMIC DNA]</scope>
    <source>
        <strain evidence="3 4">P124</strain>
    </source>
</reference>
<accession>A0ABR0EJ28</accession>
<feature type="compositionally biased region" description="Polar residues" evidence="1">
    <location>
        <begin position="463"/>
        <end position="475"/>
    </location>
</feature>
<comment type="caution">
    <text evidence="3">The sequence shown here is derived from an EMBL/GenBank/DDBJ whole genome shotgun (WGS) entry which is preliminary data.</text>
</comment>
<feature type="domain" description="CRIB" evidence="2">
    <location>
        <begin position="116"/>
        <end position="129"/>
    </location>
</feature>
<feature type="compositionally biased region" description="Low complexity" evidence="1">
    <location>
        <begin position="446"/>
        <end position="460"/>
    </location>
</feature>
<feature type="compositionally biased region" description="Polar residues" evidence="1">
    <location>
        <begin position="386"/>
        <end position="395"/>
    </location>
</feature>
<feature type="compositionally biased region" description="Polar residues" evidence="1">
    <location>
        <begin position="615"/>
        <end position="628"/>
    </location>
</feature>
<keyword evidence="4" id="KW-1185">Reference proteome</keyword>
<gene>
    <name evidence="3" type="ORF">PRZ48_007058</name>
</gene>
<feature type="compositionally biased region" description="Low complexity" evidence="1">
    <location>
        <begin position="599"/>
        <end position="610"/>
    </location>
</feature>
<name>A0ABR0EJ28_ZASCE</name>
<feature type="compositionally biased region" description="Low complexity" evidence="1">
    <location>
        <begin position="476"/>
        <end position="497"/>
    </location>
</feature>
<dbReference type="InterPro" id="IPR000095">
    <property type="entry name" value="CRIB_dom"/>
</dbReference>
<evidence type="ECO:0000313" key="4">
    <source>
        <dbReference type="Proteomes" id="UP001305779"/>
    </source>
</evidence>
<feature type="compositionally biased region" description="Low complexity" evidence="1">
    <location>
        <begin position="252"/>
        <end position="263"/>
    </location>
</feature>
<feature type="compositionally biased region" description="Polar residues" evidence="1">
    <location>
        <begin position="291"/>
        <end position="301"/>
    </location>
</feature>
<feature type="compositionally biased region" description="Basic and acidic residues" evidence="1">
    <location>
        <begin position="217"/>
        <end position="234"/>
    </location>
</feature>
<dbReference type="Proteomes" id="UP001305779">
    <property type="component" value="Unassembled WGS sequence"/>
</dbReference>